<name>A0A2P0VMK8_9VIRU</name>
<proteinExistence type="predicted"/>
<dbReference type="InterPro" id="IPR038765">
    <property type="entry name" value="Papain-like_cys_pep_sf"/>
</dbReference>
<gene>
    <name evidence="2" type="ORF">TetV_035</name>
</gene>
<sequence length="252" mass="28155">MRNLGNTCFAAAVIWALKPCKSVNAVVSVEKTQIHKMLKALFDNPKDHKTWTMMSREIDSLINRKGREPHDSHETLCAIIDKLGGPFEKLFTINFQNTVKCTKCNKSDIKTETNVYVACEPIINGNKNSSSLAAGIANTHAPKNVRSRECDHCKKTADGVMRCVPKTPSPTVLVVRTAQTRLWAEHTLGYCGSKYKLKSVIIYLHGCHYATLVFTGKQWILCDDDTIRNVSVTMIQGASEIIHPSSIIYEKM</sequence>
<feature type="domain" description="USP" evidence="1">
    <location>
        <begin position="1"/>
        <end position="252"/>
    </location>
</feature>
<dbReference type="GO" id="GO:0016579">
    <property type="term" value="P:protein deubiquitination"/>
    <property type="evidence" value="ECO:0007669"/>
    <property type="project" value="InterPro"/>
</dbReference>
<dbReference type="InterPro" id="IPR050164">
    <property type="entry name" value="Peptidase_C19"/>
</dbReference>
<reference evidence="2" key="1">
    <citation type="journal article" date="2018" name="Virology">
        <title>A giant virus infecting green algae encodes key fermentation genes.</title>
        <authorList>
            <person name="Schvarcz C.R."/>
            <person name="Steward G.F."/>
        </authorList>
    </citation>
    <scope>NUCLEOTIDE SEQUENCE [LARGE SCALE GENOMIC DNA]</scope>
</reference>
<keyword evidence="3" id="KW-1185">Reference proteome</keyword>
<evidence type="ECO:0000313" key="2">
    <source>
        <dbReference type="EMBL" id="AUF82127.1"/>
    </source>
</evidence>
<dbReference type="Gene3D" id="3.90.70.10">
    <property type="entry name" value="Cysteine proteinases"/>
    <property type="match status" value="1"/>
</dbReference>
<accession>A0A2P0VMK8</accession>
<dbReference type="Proteomes" id="UP000244773">
    <property type="component" value="Segment"/>
</dbReference>
<dbReference type="InterPro" id="IPR001394">
    <property type="entry name" value="Peptidase_C19_UCH"/>
</dbReference>
<dbReference type="EMBL" id="KY322437">
    <property type="protein sequence ID" value="AUF82127.1"/>
    <property type="molecule type" value="Genomic_DNA"/>
</dbReference>
<evidence type="ECO:0000313" key="3">
    <source>
        <dbReference type="Proteomes" id="UP000244773"/>
    </source>
</evidence>
<dbReference type="PANTHER" id="PTHR24006">
    <property type="entry name" value="UBIQUITIN CARBOXYL-TERMINAL HYDROLASE"/>
    <property type="match status" value="1"/>
</dbReference>
<organism evidence="2">
    <name type="scientific">Tetraselmis virus 1</name>
    <dbReference type="NCBI Taxonomy" id="2060617"/>
    <lineage>
        <taxon>Viruses</taxon>
        <taxon>Varidnaviria</taxon>
        <taxon>Bamfordvirae</taxon>
        <taxon>Nucleocytoviricota</taxon>
        <taxon>Megaviricetes</taxon>
        <taxon>Imitervirales</taxon>
        <taxon>Allomimiviridae</taxon>
        <taxon>Oceanusvirus</taxon>
        <taxon>Oceanusvirus kaneohense</taxon>
    </lineage>
</organism>
<keyword evidence="2" id="KW-0378">Hydrolase</keyword>
<evidence type="ECO:0000259" key="1">
    <source>
        <dbReference type="PROSITE" id="PS50235"/>
    </source>
</evidence>
<dbReference type="GO" id="GO:0004843">
    <property type="term" value="F:cysteine-type deubiquitinase activity"/>
    <property type="evidence" value="ECO:0007669"/>
    <property type="project" value="InterPro"/>
</dbReference>
<dbReference type="InterPro" id="IPR028889">
    <property type="entry name" value="USP"/>
</dbReference>
<protein>
    <submittedName>
        <fullName evidence="2">Putative ubiquitin carboxyl-terminal hydrolase</fullName>
    </submittedName>
</protein>
<dbReference type="PROSITE" id="PS50235">
    <property type="entry name" value="USP_3"/>
    <property type="match status" value="1"/>
</dbReference>
<dbReference type="SUPFAM" id="SSF54001">
    <property type="entry name" value="Cysteine proteinases"/>
    <property type="match status" value="1"/>
</dbReference>
<dbReference type="CDD" id="cd02257">
    <property type="entry name" value="Peptidase_C19"/>
    <property type="match status" value="1"/>
</dbReference>
<dbReference type="Pfam" id="PF00443">
    <property type="entry name" value="UCH"/>
    <property type="match status" value="1"/>
</dbReference>